<keyword evidence="2" id="KW-0472">Membrane</keyword>
<dbReference type="InParanoid" id="K0KJS7"/>
<keyword evidence="2" id="KW-0812">Transmembrane</keyword>
<evidence type="ECO:0000256" key="2">
    <source>
        <dbReference type="SAM" id="Phobius"/>
    </source>
</evidence>
<gene>
    <name evidence="3" type="ORF">BN7_892</name>
</gene>
<accession>K0KJS7</accession>
<keyword evidence="4" id="KW-1185">Reference proteome</keyword>
<name>K0KJS7_WICCF</name>
<keyword evidence="1" id="KW-0175">Coiled coil</keyword>
<evidence type="ECO:0000313" key="3">
    <source>
        <dbReference type="EMBL" id="CCH41353.1"/>
    </source>
</evidence>
<dbReference type="HOGENOM" id="CLU_1662174_0_0_1"/>
<comment type="caution">
    <text evidence="3">The sequence shown here is derived from an EMBL/GenBank/DDBJ whole genome shotgun (WGS) entry which is preliminary data.</text>
</comment>
<feature type="transmembrane region" description="Helical" evidence="2">
    <location>
        <begin position="135"/>
        <end position="157"/>
    </location>
</feature>
<proteinExistence type="predicted"/>
<dbReference type="AlphaFoldDB" id="K0KJS7"/>
<evidence type="ECO:0000256" key="1">
    <source>
        <dbReference type="SAM" id="Coils"/>
    </source>
</evidence>
<organism evidence="3 4">
    <name type="scientific">Wickerhamomyces ciferrii (strain ATCC 14091 / BCRC 22168 / CBS 111 / JCM 3599 / NBRC 0793 / NRRL Y-1031 F-60-10)</name>
    <name type="common">Yeast</name>
    <name type="synonym">Pichia ciferrii</name>
    <dbReference type="NCBI Taxonomy" id="1206466"/>
    <lineage>
        <taxon>Eukaryota</taxon>
        <taxon>Fungi</taxon>
        <taxon>Dikarya</taxon>
        <taxon>Ascomycota</taxon>
        <taxon>Saccharomycotina</taxon>
        <taxon>Saccharomycetes</taxon>
        <taxon>Phaffomycetales</taxon>
        <taxon>Wickerhamomycetaceae</taxon>
        <taxon>Wickerhamomyces</taxon>
    </lineage>
</organism>
<protein>
    <submittedName>
        <fullName evidence="3">Membrane protein</fullName>
    </submittedName>
</protein>
<feature type="transmembrane region" description="Helical" evidence="2">
    <location>
        <begin position="70"/>
        <end position="89"/>
    </location>
</feature>
<keyword evidence="2" id="KW-1133">Transmembrane helix</keyword>
<dbReference type="Proteomes" id="UP000009328">
    <property type="component" value="Unassembled WGS sequence"/>
</dbReference>
<sequence length="159" mass="18171">MGKKSRKKTKTTSSIRELKEELQKFSNNVDNLEDQVDQLIARKTITTNNITAHDIEESDDDDSAPKGSKLVFIWLNVGCTVGSFIYLWTSFNIFYSLTFFGCYVALNETEEKWKESNFIKSMLSRLNSLISNENLICLVNGLLVQILIFLSIFKLAIVQ</sequence>
<feature type="coiled-coil region" evidence="1">
    <location>
        <begin position="8"/>
        <end position="49"/>
    </location>
</feature>
<reference evidence="3 4" key="1">
    <citation type="journal article" date="2012" name="Eukaryot. Cell">
        <title>Draft genome sequence of Wickerhamomyces ciferrii NRRL Y-1031 F-60-10.</title>
        <authorList>
            <person name="Schneider J."/>
            <person name="Andrea H."/>
            <person name="Blom J."/>
            <person name="Jaenicke S."/>
            <person name="Ruckert C."/>
            <person name="Schorsch C."/>
            <person name="Szczepanowski R."/>
            <person name="Farwick M."/>
            <person name="Goesmann A."/>
            <person name="Puhler A."/>
            <person name="Schaffer S."/>
            <person name="Tauch A."/>
            <person name="Kohler T."/>
            <person name="Brinkrolf K."/>
        </authorList>
    </citation>
    <scope>NUCLEOTIDE SEQUENCE [LARGE SCALE GENOMIC DNA]</scope>
    <source>
        <strain evidence="4">ATCC 14091 / BCRC 22168 / CBS 111 / JCM 3599 / NBRC 0793 / NRRL Y-1031 F-60-10</strain>
    </source>
</reference>
<dbReference type="EMBL" id="CAIF01000017">
    <property type="protein sequence ID" value="CCH41353.1"/>
    <property type="molecule type" value="Genomic_DNA"/>
</dbReference>
<evidence type="ECO:0000313" key="4">
    <source>
        <dbReference type="Proteomes" id="UP000009328"/>
    </source>
</evidence>